<sequence>MKNKKNIYILLPIVLLIWGMVIYRLFSFTNPETDTTIASSTVRLKPLDIKERDTFSIDVNYRDPFLGKMYRPESQKTLKTHSVKTIKEPIVWPAVIYKGIVSESNGKKKVFMLSINGKTYFMTEKTTEEGVTLKKGNRSTIEVIYKGEKNEILLQE</sequence>
<gene>
    <name evidence="2" type="ORF">NU09_2444</name>
</gene>
<evidence type="ECO:0000313" key="3">
    <source>
        <dbReference type="Proteomes" id="UP000289775"/>
    </source>
</evidence>
<dbReference type="EMBL" id="JUIW01000008">
    <property type="protein sequence ID" value="RYJ42040.1"/>
    <property type="molecule type" value="Genomic_DNA"/>
</dbReference>
<evidence type="ECO:0000256" key="1">
    <source>
        <dbReference type="SAM" id="Phobius"/>
    </source>
</evidence>
<evidence type="ECO:0008006" key="4">
    <source>
        <dbReference type="Google" id="ProtNLM"/>
    </source>
</evidence>
<accession>A0A444W842</accession>
<dbReference type="OrthoDB" id="676730at2"/>
<name>A0A444W842_9FLAO</name>
<reference evidence="2 3" key="1">
    <citation type="submission" date="2014-12" db="EMBL/GenBank/DDBJ databases">
        <title>Genome sequence of Flavobacterium beibuense RSKm HC5.</title>
        <authorList>
            <person name="Kim J.F."/>
            <person name="Song J.Y."/>
            <person name="Kwak M.-J."/>
            <person name="Lee S.-W."/>
        </authorList>
    </citation>
    <scope>NUCLEOTIDE SEQUENCE [LARGE SCALE GENOMIC DNA]</scope>
    <source>
        <strain evidence="2 3">RSKm HC5</strain>
    </source>
</reference>
<comment type="caution">
    <text evidence="2">The sequence shown here is derived from an EMBL/GenBank/DDBJ whole genome shotgun (WGS) entry which is preliminary data.</text>
</comment>
<keyword evidence="1" id="KW-0472">Membrane</keyword>
<keyword evidence="1" id="KW-1133">Transmembrane helix</keyword>
<evidence type="ECO:0000313" key="2">
    <source>
        <dbReference type="EMBL" id="RYJ42040.1"/>
    </source>
</evidence>
<organism evidence="2 3">
    <name type="scientific">Flavobacterium beibuense</name>
    <dbReference type="NCBI Taxonomy" id="657326"/>
    <lineage>
        <taxon>Bacteria</taxon>
        <taxon>Pseudomonadati</taxon>
        <taxon>Bacteroidota</taxon>
        <taxon>Flavobacteriia</taxon>
        <taxon>Flavobacteriales</taxon>
        <taxon>Flavobacteriaceae</taxon>
        <taxon>Flavobacterium</taxon>
    </lineage>
</organism>
<dbReference type="Proteomes" id="UP000289775">
    <property type="component" value="Unassembled WGS sequence"/>
</dbReference>
<feature type="transmembrane region" description="Helical" evidence="1">
    <location>
        <begin position="7"/>
        <end position="26"/>
    </location>
</feature>
<dbReference type="RefSeq" id="WP_129751547.1">
    <property type="nucleotide sequence ID" value="NZ_JUIW01000008.1"/>
</dbReference>
<proteinExistence type="predicted"/>
<protein>
    <recommendedName>
        <fullName evidence="4">Type II secretion system protein GspC N-terminal domain-containing protein</fullName>
    </recommendedName>
</protein>
<keyword evidence="1" id="KW-0812">Transmembrane</keyword>
<keyword evidence="3" id="KW-1185">Reference proteome</keyword>
<dbReference type="AlphaFoldDB" id="A0A444W842"/>